<feature type="domain" description="Helicase ATP-binding" evidence="4">
    <location>
        <begin position="49"/>
        <end position="232"/>
    </location>
</feature>
<keyword evidence="6" id="KW-0347">Helicase</keyword>
<dbReference type="SUPFAM" id="SSF52540">
    <property type="entry name" value="P-loop containing nucleoside triphosphate hydrolases"/>
    <property type="match status" value="1"/>
</dbReference>
<dbReference type="OrthoDB" id="9774462at2"/>
<comment type="caution">
    <text evidence="6">The sequence shown here is derived from an EMBL/GenBank/DDBJ whole genome shotgun (WGS) entry which is preliminary data.</text>
</comment>
<dbReference type="GO" id="GO:0006289">
    <property type="term" value="P:nucleotide-excision repair"/>
    <property type="evidence" value="ECO:0007669"/>
    <property type="project" value="TreeGrafter"/>
</dbReference>
<dbReference type="PANTHER" id="PTHR47957:SF3">
    <property type="entry name" value="ATP-DEPENDENT HELICASE HRQ1"/>
    <property type="match status" value="1"/>
</dbReference>
<evidence type="ECO:0000313" key="6">
    <source>
        <dbReference type="EMBL" id="NDO70381.1"/>
    </source>
</evidence>
<evidence type="ECO:0000259" key="5">
    <source>
        <dbReference type="PROSITE" id="PS51194"/>
    </source>
</evidence>
<dbReference type="InterPro" id="IPR014001">
    <property type="entry name" value="Helicase_ATP-bd"/>
</dbReference>
<evidence type="ECO:0000259" key="4">
    <source>
        <dbReference type="PROSITE" id="PS51192"/>
    </source>
</evidence>
<protein>
    <submittedName>
        <fullName evidence="6">DEAD/DEAH box helicase</fullName>
    </submittedName>
</protein>
<evidence type="ECO:0000256" key="3">
    <source>
        <dbReference type="SAM" id="MobiDB-lite"/>
    </source>
</evidence>
<dbReference type="AlphaFoldDB" id="A0A9X5C9T4"/>
<dbReference type="CDD" id="cd18797">
    <property type="entry name" value="SF2_C_Hrq"/>
    <property type="match status" value="1"/>
</dbReference>
<dbReference type="PROSITE" id="PS51194">
    <property type="entry name" value="HELICASE_CTER"/>
    <property type="match status" value="1"/>
</dbReference>
<dbReference type="PANTHER" id="PTHR47957">
    <property type="entry name" value="ATP-DEPENDENT HELICASE HRQ1"/>
    <property type="match status" value="1"/>
</dbReference>
<gene>
    <name evidence="6" type="ORF">FMM80_17720</name>
</gene>
<dbReference type="GO" id="GO:0043138">
    <property type="term" value="F:3'-5' DNA helicase activity"/>
    <property type="evidence" value="ECO:0007669"/>
    <property type="project" value="TreeGrafter"/>
</dbReference>
<dbReference type="CDD" id="cd17923">
    <property type="entry name" value="DEXHc_Hrq1-like"/>
    <property type="match status" value="1"/>
</dbReference>
<dbReference type="PROSITE" id="PS51192">
    <property type="entry name" value="HELICASE_ATP_BIND_1"/>
    <property type="match status" value="1"/>
</dbReference>
<sequence>MENLTIYKKIIPEKSAEYADFPVSLRRELGEYLNSRNIPRLYTHQAEMYEAAMDGANVVITTSTASGKTLSFLLPVVQRILEDPLTRAIFLYPTKALASDQYRAIAPILEYFGPGRISAGVYDGDTAPAERSRIRKSANIILTNPEMLNSAFLPNHSKFGFDFIFSNLKYIVIDELHSYRGAFGAHLANLFRRMKRICNYYQSAPQFLCSSATIANPVELAELICKTSFVLIDRDGSPTPEKEYRIIQPPQIKGSHDKIYGRKSASSIASEVICRLVENEAHFIAFAKSRRNVEVILKESRDKLDGAAFLGSGGSGRIAGYRGGYTPLERKEIERKMLDGDLLGLVSTNALELGIDIGKLDSTLLAGYPGTRASFWQQTGRAGRNGEKCINYLILANQPFDQYIAIDPEWLFSMESENAVVDPDNLLIELSHVRAAAAEMPLTMDDVGLFPDLGEIIPVLLNAEEVKGMSGQFAWAGPAFPAGDYSLRNMDQTRFKLILDESLEVPEENGREKFAPRVITEMDENQAYHELHPGAVYMHEGTLYEVLKLDLVSRTAWAVPFSGNYYTVPAGNKDTKILQVFEETEFGRTKVHFGDINMNEMIYMFKKLQFHNHQNLGYVQLPESLQKDYDTESTWIDIPQNVTEMYHSLLLPNAAGEMALNNHFEGVCHAIKNAAMMVTMTAGDDIDAVICGDVVLKADSGNAGNQAGSHTPDSAVSQRISESDPTASQEMSAFDSAVSLDSSGFRQKVSLYIYDRYEGGLGYSEKIYELVPQIIDNAVRMVGGCGCENGCPACVGDYSLDKGMVLWGLQNLKEKSEPPQYKGKYTEKERPAVRKEYSFSKFPKQWSELCENAVQRGEGGAAFLQSVKAVEVSGHRLVLTVENTFYEAWLGEPENMRIVEKILQRHVECPLDMKVETIVKGNTEESIKKKEKLRRRYENRF</sequence>
<dbReference type="InterPro" id="IPR018973">
    <property type="entry name" value="MZB"/>
</dbReference>
<dbReference type="InterPro" id="IPR011545">
    <property type="entry name" value="DEAD/DEAH_box_helicase_dom"/>
</dbReference>
<dbReference type="GO" id="GO:0036297">
    <property type="term" value="P:interstrand cross-link repair"/>
    <property type="evidence" value="ECO:0007669"/>
    <property type="project" value="TreeGrafter"/>
</dbReference>
<keyword evidence="6" id="KW-0378">Hydrolase</keyword>
<evidence type="ECO:0000256" key="1">
    <source>
        <dbReference type="ARBA" id="ARBA00022741"/>
    </source>
</evidence>
<reference evidence="6 7" key="1">
    <citation type="submission" date="2019-07" db="EMBL/GenBank/DDBJ databases">
        <title>Draft genome sequences of 15 bacterial species constituting the stable defined intestinal microbiota of the GM15 gnotobiotic mouse model.</title>
        <authorList>
            <person name="Elie C."/>
            <person name="Mathieu A."/>
            <person name="Saliou A."/>
            <person name="Darnaud M."/>
            <person name="Leulier F."/>
            <person name="Tamellini A."/>
        </authorList>
    </citation>
    <scope>NUCLEOTIDE SEQUENCE [LARGE SCALE GENOMIC DNA]</scope>
    <source>
        <strain evidence="7">ASF 502</strain>
    </source>
</reference>
<dbReference type="InterPro" id="IPR027417">
    <property type="entry name" value="P-loop_NTPase"/>
</dbReference>
<organism evidence="6 7">
    <name type="scientific">Schaedlerella arabinosiphila</name>
    <dbReference type="NCBI Taxonomy" id="2044587"/>
    <lineage>
        <taxon>Bacteria</taxon>
        <taxon>Bacillati</taxon>
        <taxon>Bacillota</taxon>
        <taxon>Clostridia</taxon>
        <taxon>Lachnospirales</taxon>
        <taxon>Lachnospiraceae</taxon>
        <taxon>Schaedlerella</taxon>
    </lineage>
</organism>
<accession>A0A9X5C9T4</accession>
<dbReference type="InterPro" id="IPR001650">
    <property type="entry name" value="Helicase_C-like"/>
</dbReference>
<dbReference type="EMBL" id="VIRB01000107">
    <property type="protein sequence ID" value="NDO70381.1"/>
    <property type="molecule type" value="Genomic_DNA"/>
</dbReference>
<keyword evidence="1" id="KW-0547">Nucleotide-binding</keyword>
<keyword evidence="2" id="KW-0067">ATP-binding</keyword>
<proteinExistence type="predicted"/>
<dbReference type="GO" id="GO:0003676">
    <property type="term" value="F:nucleic acid binding"/>
    <property type="evidence" value="ECO:0007669"/>
    <property type="project" value="InterPro"/>
</dbReference>
<evidence type="ECO:0000313" key="7">
    <source>
        <dbReference type="Proteomes" id="UP000474104"/>
    </source>
</evidence>
<name>A0A9X5C9T4_9FIRM</name>
<feature type="domain" description="Helicase C-terminal" evidence="5">
    <location>
        <begin position="272"/>
        <end position="427"/>
    </location>
</feature>
<dbReference type="Pfam" id="PF00270">
    <property type="entry name" value="DEAD"/>
    <property type="match status" value="1"/>
</dbReference>
<dbReference type="Proteomes" id="UP000474104">
    <property type="component" value="Unassembled WGS sequence"/>
</dbReference>
<feature type="region of interest" description="Disordered" evidence="3">
    <location>
        <begin position="702"/>
        <end position="728"/>
    </location>
</feature>
<evidence type="ECO:0000256" key="2">
    <source>
        <dbReference type="ARBA" id="ARBA00022840"/>
    </source>
</evidence>
<dbReference type="GO" id="GO:0005524">
    <property type="term" value="F:ATP binding"/>
    <property type="evidence" value="ECO:0007669"/>
    <property type="project" value="UniProtKB-KW"/>
</dbReference>
<dbReference type="RefSeq" id="WP_004078176.1">
    <property type="nucleotide sequence ID" value="NZ_VIRB01000107.1"/>
</dbReference>
<dbReference type="Pfam" id="PF00271">
    <property type="entry name" value="Helicase_C"/>
    <property type="match status" value="1"/>
</dbReference>
<dbReference type="SMART" id="SM00487">
    <property type="entry name" value="DEXDc"/>
    <property type="match status" value="1"/>
</dbReference>
<dbReference type="Gene3D" id="3.40.50.300">
    <property type="entry name" value="P-loop containing nucleotide triphosphate hydrolases"/>
    <property type="match status" value="2"/>
</dbReference>
<dbReference type="Pfam" id="PF09369">
    <property type="entry name" value="MZB"/>
    <property type="match status" value="1"/>
</dbReference>
<dbReference type="SMART" id="SM00490">
    <property type="entry name" value="HELICc"/>
    <property type="match status" value="1"/>
</dbReference>